<dbReference type="GO" id="GO:0005793">
    <property type="term" value="C:endoplasmic reticulum-Golgi intermediate compartment"/>
    <property type="evidence" value="ECO:0007669"/>
    <property type="project" value="TreeGrafter"/>
</dbReference>
<sequence>MRRNSEAFGLIAFMVLGFSVSLIDSGAVVLNSGNVDKVLAENEFVFINFYADWCRFSNMLSPVWDEFAEKAEAEFGPNKNFVIGKIDCDKESSLGTRFHITKYPTLKYVRNGVLAKREYRGQRSAEAFVNFIRDQTKDAMQEFTVLKDVDELDSKKRHLIGYFQKKDSKEYENYRRTAANLKDDCEFHAGFGEVVDKMHPPGQSIVAFRTNKARSNEDDEVFRGNLHSYDEFSIWAADKCTPLVREITFENAEELTEEGLPFLILLHAPEDNESIKRFTEIVQRDLMEDKREYLRRFSSPMISRSIKNVHTRISSNLENVNFLIADGVKFAHPLHHLGKAKSDLPLIAIDSFRHMYLFPKYEDMEIPGKLKQFLQDLYSGKLHREFHYGPDKDTSSDDPSAAQQQNEVNTGNHDRVKRDQPKSPPPSQFQHLGPSKNRYTLLHDEF</sequence>
<dbReference type="InterPro" id="IPR052643">
    <property type="entry name" value="ERP44"/>
</dbReference>
<evidence type="ECO:0000256" key="2">
    <source>
        <dbReference type="SAM" id="SignalP"/>
    </source>
</evidence>
<gene>
    <name evidence="4" type="ORF">TCAL_08882</name>
</gene>
<dbReference type="OMA" id="DWCRFSN"/>
<feature type="compositionally biased region" description="Basic and acidic residues" evidence="1">
    <location>
        <begin position="412"/>
        <end position="421"/>
    </location>
</feature>
<evidence type="ECO:0000313" key="5">
    <source>
        <dbReference type="Proteomes" id="UP000318571"/>
    </source>
</evidence>
<comment type="caution">
    <text evidence="4">The sequence shown here is derived from an EMBL/GenBank/DDBJ whole genome shotgun (WGS) entry which is preliminary data.</text>
</comment>
<dbReference type="Gene3D" id="3.40.30.10">
    <property type="entry name" value="Glutaredoxin"/>
    <property type="match status" value="4"/>
</dbReference>
<dbReference type="EMBL" id="VCGU01000459">
    <property type="protein sequence ID" value="TRY61326.1"/>
    <property type="molecule type" value="Genomic_DNA"/>
</dbReference>
<dbReference type="GO" id="GO:0006457">
    <property type="term" value="P:protein folding"/>
    <property type="evidence" value="ECO:0007669"/>
    <property type="project" value="TreeGrafter"/>
</dbReference>
<dbReference type="InterPro" id="IPR013766">
    <property type="entry name" value="Thioredoxin_domain"/>
</dbReference>
<keyword evidence="5" id="KW-1185">Reference proteome</keyword>
<dbReference type="GO" id="GO:0005789">
    <property type="term" value="C:endoplasmic reticulum membrane"/>
    <property type="evidence" value="ECO:0007669"/>
    <property type="project" value="TreeGrafter"/>
</dbReference>
<dbReference type="Pfam" id="PF13848">
    <property type="entry name" value="Thioredoxin_6"/>
    <property type="match status" value="1"/>
</dbReference>
<feature type="compositionally biased region" description="Basic and acidic residues" evidence="1">
    <location>
        <begin position="385"/>
        <end position="395"/>
    </location>
</feature>
<feature type="region of interest" description="Disordered" evidence="1">
    <location>
        <begin position="385"/>
        <end position="446"/>
    </location>
</feature>
<dbReference type="PROSITE" id="PS51352">
    <property type="entry name" value="THIOREDOXIN_2"/>
    <property type="match status" value="1"/>
</dbReference>
<feature type="signal peptide" evidence="2">
    <location>
        <begin position="1"/>
        <end position="25"/>
    </location>
</feature>
<dbReference type="STRING" id="6832.A0A553N7B4"/>
<dbReference type="AlphaFoldDB" id="A0A553N7B4"/>
<evidence type="ECO:0000256" key="1">
    <source>
        <dbReference type="SAM" id="MobiDB-lite"/>
    </source>
</evidence>
<accession>A0A553N7B4</accession>
<feature type="chain" id="PRO_5022059226" description="Thioredoxin domain-containing protein" evidence="2">
    <location>
        <begin position="26"/>
        <end position="446"/>
    </location>
</feature>
<dbReference type="PANTHER" id="PTHR46295">
    <property type="entry name" value="ENDOPLASMIC RETICULUM RESIDENT PROTEIN 44"/>
    <property type="match status" value="1"/>
</dbReference>
<dbReference type="PANTHER" id="PTHR46295:SF1">
    <property type="entry name" value="ENDOPLASMIC RETICULUM RESIDENT PROTEIN 44"/>
    <property type="match status" value="1"/>
</dbReference>
<feature type="compositionally biased region" description="Polar residues" evidence="1">
    <location>
        <begin position="397"/>
        <end position="411"/>
    </location>
</feature>
<dbReference type="Pfam" id="PF00085">
    <property type="entry name" value="Thioredoxin"/>
    <property type="match status" value="1"/>
</dbReference>
<keyword evidence="2" id="KW-0732">Signal</keyword>
<protein>
    <recommendedName>
        <fullName evidence="3">Thioredoxin domain-containing protein</fullName>
    </recommendedName>
</protein>
<organism evidence="4 5">
    <name type="scientific">Tigriopus californicus</name>
    <name type="common">Marine copepod</name>
    <dbReference type="NCBI Taxonomy" id="6832"/>
    <lineage>
        <taxon>Eukaryota</taxon>
        <taxon>Metazoa</taxon>
        <taxon>Ecdysozoa</taxon>
        <taxon>Arthropoda</taxon>
        <taxon>Crustacea</taxon>
        <taxon>Multicrustacea</taxon>
        <taxon>Hexanauplia</taxon>
        <taxon>Copepoda</taxon>
        <taxon>Harpacticoida</taxon>
        <taxon>Harpacticidae</taxon>
        <taxon>Tigriopus</taxon>
    </lineage>
</organism>
<feature type="domain" description="Thioredoxin" evidence="3">
    <location>
        <begin position="9"/>
        <end position="137"/>
    </location>
</feature>
<name>A0A553N7B4_TIGCA</name>
<evidence type="ECO:0000259" key="3">
    <source>
        <dbReference type="PROSITE" id="PS51352"/>
    </source>
</evidence>
<reference evidence="4 5" key="1">
    <citation type="journal article" date="2018" name="Nat. Ecol. Evol.">
        <title>Genomic signatures of mitonuclear coevolution across populations of Tigriopus californicus.</title>
        <authorList>
            <person name="Barreto F.S."/>
            <person name="Watson E.T."/>
            <person name="Lima T.G."/>
            <person name="Willett C.S."/>
            <person name="Edmands S."/>
            <person name="Li W."/>
            <person name="Burton R.S."/>
        </authorList>
    </citation>
    <scope>NUCLEOTIDE SEQUENCE [LARGE SCALE GENOMIC DNA]</scope>
    <source>
        <strain evidence="4 5">San Diego</strain>
    </source>
</reference>
<evidence type="ECO:0000313" key="4">
    <source>
        <dbReference type="EMBL" id="TRY61326.1"/>
    </source>
</evidence>
<proteinExistence type="predicted"/>
<dbReference type="InterPro" id="IPR036249">
    <property type="entry name" value="Thioredoxin-like_sf"/>
</dbReference>
<dbReference type="GO" id="GO:0003756">
    <property type="term" value="F:protein disulfide isomerase activity"/>
    <property type="evidence" value="ECO:0007669"/>
    <property type="project" value="TreeGrafter"/>
</dbReference>
<dbReference type="Proteomes" id="UP000318571">
    <property type="component" value="Chromosome 8"/>
</dbReference>
<dbReference type="SUPFAM" id="SSF52833">
    <property type="entry name" value="Thioredoxin-like"/>
    <property type="match status" value="3"/>
</dbReference>